<gene>
    <name evidence="4" type="ORF">Ga0123462_0690</name>
</gene>
<dbReference type="KEGG" id="mfn:Ga0123462_0690"/>
<dbReference type="PANTHER" id="PTHR44757">
    <property type="entry name" value="DIGUANYLATE CYCLASE DGCP"/>
    <property type="match status" value="1"/>
</dbReference>
<dbReference type="SUPFAM" id="SSF55785">
    <property type="entry name" value="PYP-like sensor domain (PAS domain)"/>
    <property type="match status" value="1"/>
</dbReference>
<evidence type="ECO:0000259" key="1">
    <source>
        <dbReference type="PROSITE" id="PS50112"/>
    </source>
</evidence>
<dbReference type="InterPro" id="IPR035965">
    <property type="entry name" value="PAS-like_dom_sf"/>
</dbReference>
<dbReference type="PROSITE" id="PS50112">
    <property type="entry name" value="PAS"/>
    <property type="match status" value="1"/>
</dbReference>
<dbReference type="SUPFAM" id="SSF55073">
    <property type="entry name" value="Nucleotide cyclase"/>
    <property type="match status" value="1"/>
</dbReference>
<dbReference type="InterPro" id="IPR001633">
    <property type="entry name" value="EAL_dom"/>
</dbReference>
<dbReference type="EMBL" id="CP018800">
    <property type="protein sequence ID" value="ATX81560.1"/>
    <property type="molecule type" value="Genomic_DNA"/>
</dbReference>
<feature type="domain" description="GGDEF" evidence="3">
    <location>
        <begin position="148"/>
        <end position="281"/>
    </location>
</feature>
<organism evidence="4 5">
    <name type="scientific">Mariprofundus ferrinatatus</name>
    <dbReference type="NCBI Taxonomy" id="1921087"/>
    <lineage>
        <taxon>Bacteria</taxon>
        <taxon>Pseudomonadati</taxon>
        <taxon>Pseudomonadota</taxon>
        <taxon>Candidatius Mariprofundia</taxon>
        <taxon>Mariprofundales</taxon>
        <taxon>Mariprofundaceae</taxon>
        <taxon>Mariprofundus</taxon>
    </lineage>
</organism>
<dbReference type="Pfam" id="PF00563">
    <property type="entry name" value="EAL"/>
    <property type="match status" value="1"/>
</dbReference>
<dbReference type="SMART" id="SM00267">
    <property type="entry name" value="GGDEF"/>
    <property type="match status" value="1"/>
</dbReference>
<dbReference type="Gene3D" id="3.20.20.450">
    <property type="entry name" value="EAL domain"/>
    <property type="match status" value="1"/>
</dbReference>
<dbReference type="PANTHER" id="PTHR44757:SF2">
    <property type="entry name" value="BIOFILM ARCHITECTURE MAINTENANCE PROTEIN MBAA"/>
    <property type="match status" value="1"/>
</dbReference>
<reference evidence="4 5" key="1">
    <citation type="submission" date="2016-12" db="EMBL/GenBank/DDBJ databases">
        <title>Isolation and genomic insights into novel planktonic Zetaproteobacteria from stratified waters of the Chesapeake Bay.</title>
        <authorList>
            <person name="McAllister S.M."/>
            <person name="Kato S."/>
            <person name="Chan C.S."/>
            <person name="Chiu B.K."/>
            <person name="Field E.K."/>
        </authorList>
    </citation>
    <scope>NUCLEOTIDE SEQUENCE [LARGE SCALE GENOMIC DNA]</scope>
    <source>
        <strain evidence="4 5">CP-8</strain>
    </source>
</reference>
<dbReference type="InterPro" id="IPR052155">
    <property type="entry name" value="Biofilm_reg_signaling"/>
</dbReference>
<dbReference type="NCBIfam" id="TIGR00254">
    <property type="entry name" value="GGDEF"/>
    <property type="match status" value="1"/>
</dbReference>
<dbReference type="Gene3D" id="3.30.450.20">
    <property type="entry name" value="PAS domain"/>
    <property type="match status" value="1"/>
</dbReference>
<dbReference type="Gene3D" id="3.30.70.270">
    <property type="match status" value="1"/>
</dbReference>
<dbReference type="CDD" id="cd00130">
    <property type="entry name" value="PAS"/>
    <property type="match status" value="1"/>
</dbReference>
<dbReference type="InterPro" id="IPR035919">
    <property type="entry name" value="EAL_sf"/>
</dbReference>
<dbReference type="CDD" id="cd01948">
    <property type="entry name" value="EAL"/>
    <property type="match status" value="1"/>
</dbReference>
<dbReference type="InterPro" id="IPR000160">
    <property type="entry name" value="GGDEF_dom"/>
</dbReference>
<dbReference type="AlphaFoldDB" id="A0A2K8L2K1"/>
<dbReference type="Pfam" id="PF00990">
    <property type="entry name" value="GGDEF"/>
    <property type="match status" value="1"/>
</dbReference>
<evidence type="ECO:0000259" key="2">
    <source>
        <dbReference type="PROSITE" id="PS50883"/>
    </source>
</evidence>
<feature type="domain" description="EAL" evidence="2">
    <location>
        <begin position="290"/>
        <end position="547"/>
    </location>
</feature>
<dbReference type="PROSITE" id="PS50887">
    <property type="entry name" value="GGDEF"/>
    <property type="match status" value="1"/>
</dbReference>
<dbReference type="SUPFAM" id="SSF141868">
    <property type="entry name" value="EAL domain-like"/>
    <property type="match status" value="1"/>
</dbReference>
<evidence type="ECO:0000313" key="4">
    <source>
        <dbReference type="EMBL" id="ATX81560.1"/>
    </source>
</evidence>
<evidence type="ECO:0000313" key="5">
    <source>
        <dbReference type="Proteomes" id="UP000231637"/>
    </source>
</evidence>
<protein>
    <submittedName>
        <fullName evidence="4">PAS domain S-box-containing protein/diguanylate cyclase (GGDEF) domain-containing protein</fullName>
    </submittedName>
</protein>
<dbReference type="Pfam" id="PF13426">
    <property type="entry name" value="PAS_9"/>
    <property type="match status" value="1"/>
</dbReference>
<accession>A0A2K8L2K1</accession>
<dbReference type="InterPro" id="IPR043128">
    <property type="entry name" value="Rev_trsase/Diguanyl_cyclase"/>
</dbReference>
<dbReference type="Proteomes" id="UP000231637">
    <property type="component" value="Chromosome"/>
</dbReference>
<dbReference type="SMART" id="SM00052">
    <property type="entry name" value="EAL"/>
    <property type="match status" value="1"/>
</dbReference>
<feature type="domain" description="PAS" evidence="1">
    <location>
        <begin position="1"/>
        <end position="50"/>
    </location>
</feature>
<dbReference type="PROSITE" id="PS50883">
    <property type="entry name" value="EAL"/>
    <property type="match status" value="1"/>
</dbReference>
<proteinExistence type="predicted"/>
<dbReference type="OrthoDB" id="5293040at2"/>
<dbReference type="InterPro" id="IPR029787">
    <property type="entry name" value="Nucleotide_cyclase"/>
</dbReference>
<dbReference type="CDD" id="cd01949">
    <property type="entry name" value="GGDEF"/>
    <property type="match status" value="1"/>
</dbReference>
<sequence length="549" mass="61705">MSIEHKPVSGAVMITDKEHRIIRINAAFSALTGYSKENLLGQPSSLLYPEPQQAEVFEHPELESPENEGIWTSHINLRKKDNSTLNTVRTTVSASDEQGNITHYIHIIEARDTEERSSSYDQNTQLPNRHLFKGILAQEQENAKRQNFQLGVLLIDIDNFKVVNDSLGYSKGDALLRLIAERLEGQLRGNDVIASLGSNQFAILLAKLAHPEDASLVTRKLMRTLETPFDIDGQEVFVTISTGIVIFPGDGEDSESLLQHAEESMYKVKSEGRNSYQFFKPSIQRSAINRLSLESAMRKAIERDEFVLHYQPQVHTHTGEVLGMEALIRWHHPEKGMMPPFHFIPVAEETGLIAPIGEWVVHEACRQTKAWQNSGEAGLTGLKVAVNLSARQFSDRELIAKIRRALDSVGLNANALEMEITESIIMNDINSTIKQLELLSEMGLDLAIDDFGTGYSSLSYLKRFPINKLKIDKSFIDNVTNSNDDAKIVAAIIGLSHNLNLNVICEGVEDSDQHNWLKTHNCNQIQGYYFSKPLPADEFESYIRNKNRS</sequence>
<dbReference type="InterPro" id="IPR000014">
    <property type="entry name" value="PAS"/>
</dbReference>
<dbReference type="FunFam" id="3.20.20.450:FF:000001">
    <property type="entry name" value="Cyclic di-GMP phosphodiesterase yahA"/>
    <property type="match status" value="1"/>
</dbReference>
<name>A0A2K8L2K1_9PROT</name>
<keyword evidence="5" id="KW-1185">Reference proteome</keyword>
<evidence type="ECO:0000259" key="3">
    <source>
        <dbReference type="PROSITE" id="PS50887"/>
    </source>
</evidence>
<dbReference type="NCBIfam" id="TIGR00229">
    <property type="entry name" value="sensory_box"/>
    <property type="match status" value="1"/>
</dbReference>